<evidence type="ECO:0000313" key="2">
    <source>
        <dbReference type="EMBL" id="MDC0683816.1"/>
    </source>
</evidence>
<keyword evidence="1" id="KW-0812">Transmembrane</keyword>
<name>A0ABT5CBK7_9BACT</name>
<reference evidence="2 3" key="1">
    <citation type="submission" date="2023-01" db="EMBL/GenBank/DDBJ databases">
        <title>Minimal conservation of predation-associated metabolite biosynthetic gene clusters underscores biosynthetic potential of Myxococcota including descriptions for ten novel species: Archangium lansinium sp. nov., Myxococcus landrumus sp. nov., Nannocystis bai.</title>
        <authorList>
            <person name="Ahearne A."/>
            <person name="Stevens C."/>
            <person name="Dowd S."/>
        </authorList>
    </citation>
    <scope>NUCLEOTIDE SEQUENCE [LARGE SCALE GENOMIC DNA]</scope>
    <source>
        <strain evidence="2 3">WIWO2</strain>
    </source>
</reference>
<feature type="transmembrane region" description="Helical" evidence="1">
    <location>
        <begin position="53"/>
        <end position="76"/>
    </location>
</feature>
<organism evidence="2 3">
    <name type="scientific">Sorangium atrum</name>
    <dbReference type="NCBI Taxonomy" id="2995308"/>
    <lineage>
        <taxon>Bacteria</taxon>
        <taxon>Pseudomonadati</taxon>
        <taxon>Myxococcota</taxon>
        <taxon>Polyangia</taxon>
        <taxon>Polyangiales</taxon>
        <taxon>Polyangiaceae</taxon>
        <taxon>Sorangium</taxon>
    </lineage>
</organism>
<keyword evidence="1" id="KW-0472">Membrane</keyword>
<keyword evidence="3" id="KW-1185">Reference proteome</keyword>
<gene>
    <name evidence="2" type="ORF">POL72_39190</name>
</gene>
<protein>
    <submittedName>
        <fullName evidence="2">Phage holin family protein</fullName>
    </submittedName>
</protein>
<dbReference type="EMBL" id="JAQNDK010000005">
    <property type="protein sequence ID" value="MDC0683816.1"/>
    <property type="molecule type" value="Genomic_DNA"/>
</dbReference>
<proteinExistence type="predicted"/>
<dbReference type="Proteomes" id="UP001217485">
    <property type="component" value="Unassembled WGS sequence"/>
</dbReference>
<dbReference type="Pfam" id="PF07332">
    <property type="entry name" value="Phage_holin_3_6"/>
    <property type="match status" value="1"/>
</dbReference>
<dbReference type="InterPro" id="IPR009937">
    <property type="entry name" value="Phage_holin_3_6"/>
</dbReference>
<evidence type="ECO:0000313" key="3">
    <source>
        <dbReference type="Proteomes" id="UP001217485"/>
    </source>
</evidence>
<feature type="transmembrane region" description="Helical" evidence="1">
    <location>
        <begin position="88"/>
        <end position="108"/>
    </location>
</feature>
<sequence>MQRQPSIGPSQTDRSAQDLAADAVHEAKKLLGAELALARRDLRRSAAALSRSAIAFGVAGVAGLAGIDALMVSLAVGQRRNHPARSTAVGLGLLALAAAAALVGRSALPRSPLPIAARIASDIEDVAQRVVG</sequence>
<keyword evidence="1" id="KW-1133">Transmembrane helix</keyword>
<dbReference type="RefSeq" id="WP_272101969.1">
    <property type="nucleotide sequence ID" value="NZ_JAQNDK010000005.1"/>
</dbReference>
<accession>A0ABT5CBK7</accession>
<comment type="caution">
    <text evidence="2">The sequence shown here is derived from an EMBL/GenBank/DDBJ whole genome shotgun (WGS) entry which is preliminary data.</text>
</comment>
<evidence type="ECO:0000256" key="1">
    <source>
        <dbReference type="SAM" id="Phobius"/>
    </source>
</evidence>